<evidence type="ECO:0000256" key="2">
    <source>
        <dbReference type="SAM" id="Phobius"/>
    </source>
</evidence>
<accession>A0A3B3Y3X6</accession>
<dbReference type="InterPro" id="IPR013783">
    <property type="entry name" value="Ig-like_fold"/>
</dbReference>
<keyword evidence="2" id="KW-1133">Transmembrane helix</keyword>
<dbReference type="SMART" id="SM00409">
    <property type="entry name" value="IG"/>
    <property type="match status" value="3"/>
</dbReference>
<dbReference type="Pfam" id="PF13895">
    <property type="entry name" value="Ig_2"/>
    <property type="match status" value="1"/>
</dbReference>
<keyword evidence="2" id="KW-0472">Membrane</keyword>
<feature type="chain" id="PRO_5017348703" description="Ig-like domain-containing protein" evidence="3">
    <location>
        <begin position="23"/>
        <end position="618"/>
    </location>
</feature>
<evidence type="ECO:0000256" key="1">
    <source>
        <dbReference type="SAM" id="MobiDB-lite"/>
    </source>
</evidence>
<keyword evidence="6" id="KW-1185">Reference proteome</keyword>
<reference evidence="5" key="1">
    <citation type="submission" date="2025-08" db="UniProtKB">
        <authorList>
            <consortium name="Ensembl"/>
        </authorList>
    </citation>
    <scope>IDENTIFICATION</scope>
</reference>
<evidence type="ECO:0000259" key="4">
    <source>
        <dbReference type="PROSITE" id="PS50835"/>
    </source>
</evidence>
<dbReference type="STRING" id="48701.ENSPMEP00000021820"/>
<reference evidence="5" key="2">
    <citation type="submission" date="2025-09" db="UniProtKB">
        <authorList>
            <consortium name="Ensembl"/>
        </authorList>
    </citation>
    <scope>IDENTIFICATION</scope>
</reference>
<feature type="region of interest" description="Disordered" evidence="1">
    <location>
        <begin position="599"/>
        <end position="618"/>
    </location>
</feature>
<dbReference type="PROSITE" id="PS50835">
    <property type="entry name" value="IG_LIKE"/>
    <property type="match status" value="2"/>
</dbReference>
<name>A0A3B3Y3X6_9TELE</name>
<organism evidence="5 6">
    <name type="scientific">Poecilia mexicana</name>
    <dbReference type="NCBI Taxonomy" id="48701"/>
    <lineage>
        <taxon>Eukaryota</taxon>
        <taxon>Metazoa</taxon>
        <taxon>Chordata</taxon>
        <taxon>Craniata</taxon>
        <taxon>Vertebrata</taxon>
        <taxon>Euteleostomi</taxon>
        <taxon>Actinopterygii</taxon>
        <taxon>Neopterygii</taxon>
        <taxon>Teleostei</taxon>
        <taxon>Neoteleostei</taxon>
        <taxon>Acanthomorphata</taxon>
        <taxon>Ovalentaria</taxon>
        <taxon>Atherinomorphae</taxon>
        <taxon>Cyprinodontiformes</taxon>
        <taxon>Poeciliidae</taxon>
        <taxon>Poeciliinae</taxon>
        <taxon>Poecilia</taxon>
    </lineage>
</organism>
<feature type="transmembrane region" description="Helical" evidence="2">
    <location>
        <begin position="513"/>
        <end position="534"/>
    </location>
</feature>
<evidence type="ECO:0000313" key="6">
    <source>
        <dbReference type="Proteomes" id="UP000261480"/>
    </source>
</evidence>
<dbReference type="InterPro" id="IPR003599">
    <property type="entry name" value="Ig_sub"/>
</dbReference>
<dbReference type="InterPro" id="IPR007110">
    <property type="entry name" value="Ig-like_dom"/>
</dbReference>
<keyword evidence="3" id="KW-0732">Signal</keyword>
<dbReference type="InterPro" id="IPR003598">
    <property type="entry name" value="Ig_sub2"/>
</dbReference>
<dbReference type="Ensembl" id="ENSPMET00000014298.1">
    <property type="protein sequence ID" value="ENSPMEP00000021820.1"/>
    <property type="gene ID" value="ENSPMEG00000002282.1"/>
</dbReference>
<keyword evidence="2" id="KW-0812">Transmembrane</keyword>
<dbReference type="Proteomes" id="UP000261480">
    <property type="component" value="Unplaced"/>
</dbReference>
<dbReference type="SUPFAM" id="SSF48726">
    <property type="entry name" value="Immunoglobulin"/>
    <property type="match status" value="3"/>
</dbReference>
<dbReference type="AlphaFoldDB" id="A0A3B3Y3X6"/>
<dbReference type="PANTHER" id="PTHR46013">
    <property type="entry name" value="VASCULAR CELL ADHESION MOLECULE 1"/>
    <property type="match status" value="1"/>
</dbReference>
<sequence>MFLSAAGCLLMVYILCISGVEGKPNSVFALKGSSVNLSCSAPHSAANIKWYIVSKSGAENVYHDVSAHKNHERFIISEDNFTLTIRDLPECERNLYCCSETVPKMRPDETDSCQQNSIQLRVIDLQVKVFPASERQKVTLMCSSSCSLTESPAAFIWYQNGEFLYEDWSPWYQELVNSDQAVRYSCAIKGYEDLRAPDVSVDSVSGSCFSVTYAGGRMCSYKSEKQSCSITFPAEVRIERTEPHNSHSKMTCSSSCSLTDNKTSFQLYKNTESGEQKVNQNSLVLISSPESFFCTVKDHHDLLSNEVCADGSDCWSVSYDSRRICGLKGSSVNISSKYSHPEYQQPQTKRWYKVKINTKLEEELMENKGDVNYQDDMRNQHILRLNNLEEKNSGEYEFRMKTEQRKRKAIQFPGVTLIVTDLLVDVRPAAEVTEGQRVTLTCSTSCPLSENTNYIWYLNSRPLSLTTTPNKHLIIDAVSSQDEGNYSCAVETISSAGKTLTVLRGRTATTVNWTPAAAGLSVFLLVLVPLAVFLHRKFKPSHQSSKSEPVNNMDEINTGRMYEEIAAQPAEQELHYSQIPLDKINPIYSSFQHHEEQEHVSYSVVKTGTSTNSDSTRV</sequence>
<feature type="compositionally biased region" description="Polar residues" evidence="1">
    <location>
        <begin position="604"/>
        <end position="618"/>
    </location>
</feature>
<evidence type="ECO:0000256" key="3">
    <source>
        <dbReference type="SAM" id="SignalP"/>
    </source>
</evidence>
<dbReference type="InterPro" id="IPR036179">
    <property type="entry name" value="Ig-like_dom_sf"/>
</dbReference>
<dbReference type="SMART" id="SM00408">
    <property type="entry name" value="IGc2"/>
    <property type="match status" value="1"/>
</dbReference>
<feature type="domain" description="Ig-like" evidence="4">
    <location>
        <begin position="31"/>
        <end position="98"/>
    </location>
</feature>
<dbReference type="Gene3D" id="2.60.40.10">
    <property type="entry name" value="Immunoglobulins"/>
    <property type="match status" value="4"/>
</dbReference>
<proteinExistence type="predicted"/>
<dbReference type="PANTHER" id="PTHR46013:SF4">
    <property type="entry name" value="B-CELL RECEPTOR CD22-RELATED"/>
    <property type="match status" value="1"/>
</dbReference>
<feature type="signal peptide" evidence="3">
    <location>
        <begin position="1"/>
        <end position="22"/>
    </location>
</feature>
<protein>
    <recommendedName>
        <fullName evidence="4">Ig-like domain-containing protein</fullName>
    </recommendedName>
</protein>
<evidence type="ECO:0000313" key="5">
    <source>
        <dbReference type="Ensembl" id="ENSPMEP00000021820.1"/>
    </source>
</evidence>
<feature type="domain" description="Ig-like" evidence="4">
    <location>
        <begin position="413"/>
        <end position="501"/>
    </location>
</feature>